<dbReference type="InterPro" id="IPR011990">
    <property type="entry name" value="TPR-like_helical_dom_sf"/>
</dbReference>
<evidence type="ECO:0000313" key="5">
    <source>
        <dbReference type="Proteomes" id="UP000302163"/>
    </source>
</evidence>
<evidence type="ECO:0000259" key="3">
    <source>
        <dbReference type="Pfam" id="PF23914"/>
    </source>
</evidence>
<organism evidence="4 5">
    <name type="scientific">Jejubacter calystegiae</name>
    <dbReference type="NCBI Taxonomy" id="2579935"/>
    <lineage>
        <taxon>Bacteria</taxon>
        <taxon>Pseudomonadati</taxon>
        <taxon>Pseudomonadota</taxon>
        <taxon>Gammaproteobacteria</taxon>
        <taxon>Enterobacterales</taxon>
        <taxon>Enterobacteriaceae</taxon>
        <taxon>Jejubacter</taxon>
    </lineage>
</organism>
<proteinExistence type="predicted"/>
<dbReference type="Proteomes" id="UP000302163">
    <property type="component" value="Chromosome"/>
</dbReference>
<accession>A0A4P8YPG5</accession>
<protein>
    <submittedName>
        <fullName evidence="4">Heme lyase NrfEFG subunit NrfG</fullName>
    </submittedName>
</protein>
<dbReference type="EMBL" id="CP040428">
    <property type="protein sequence ID" value="QCT22760.1"/>
    <property type="molecule type" value="Genomic_DNA"/>
</dbReference>
<reference evidence="4 5" key="1">
    <citation type="submission" date="2019-05" db="EMBL/GenBank/DDBJ databases">
        <title>Complete genome sequence of Izhakiella calystegiae KSNA2, an endophyte isolated from beach morning glory (Calystegia soldanella).</title>
        <authorList>
            <person name="Jiang L."/>
            <person name="Jeong J.C."/>
            <person name="Kim C.Y."/>
            <person name="Kim D.H."/>
            <person name="Kim S.W."/>
            <person name="Lee j."/>
        </authorList>
    </citation>
    <scope>NUCLEOTIDE SEQUENCE [LARGE SCALE GENOMIC DNA]</scope>
    <source>
        <strain evidence="4 5">KSNA2</strain>
    </source>
</reference>
<dbReference type="AlphaFoldDB" id="A0A4P8YPG5"/>
<dbReference type="OrthoDB" id="9776053at2"/>
<dbReference type="PANTHER" id="PTHR47870">
    <property type="entry name" value="CYTOCHROME C-TYPE BIOGENESIS PROTEIN CCMH"/>
    <property type="match status" value="1"/>
</dbReference>
<evidence type="ECO:0000256" key="2">
    <source>
        <dbReference type="ARBA" id="ARBA00022803"/>
    </source>
</evidence>
<sequence>MGGWRTLLVITLLVLCGLALAPRWQKVMAQQEKRPLSVSQPVPQSGDDWALLGDRLMLDDRYPQALFAYRQALTLRGGDARLYAALAVALYYQNGQQLTPEVRQWIDSALAAEPDEVTALMLLASDAFLHADYSRAITLWTRVLDTPSPRVNRQRLVEAIGMAQRLADEAK</sequence>
<evidence type="ECO:0000256" key="1">
    <source>
        <dbReference type="ARBA" id="ARBA00022737"/>
    </source>
</evidence>
<dbReference type="InterPro" id="IPR056413">
    <property type="entry name" value="TPR_CcmH_CycH"/>
</dbReference>
<dbReference type="InterPro" id="IPR051263">
    <property type="entry name" value="C-type_cytochrome_biogenesis"/>
</dbReference>
<feature type="domain" description="Cytochrome c-type biogenesis protein H TPR" evidence="3">
    <location>
        <begin position="43"/>
        <end position="145"/>
    </location>
</feature>
<keyword evidence="4" id="KW-0456">Lyase</keyword>
<keyword evidence="1" id="KW-0677">Repeat</keyword>
<dbReference type="GO" id="GO:0005886">
    <property type="term" value="C:plasma membrane"/>
    <property type="evidence" value="ECO:0007669"/>
    <property type="project" value="TreeGrafter"/>
</dbReference>
<gene>
    <name evidence="4" type="ORF">FEM41_19280</name>
</gene>
<dbReference type="Gene3D" id="1.25.40.10">
    <property type="entry name" value="Tetratricopeptide repeat domain"/>
    <property type="match status" value="1"/>
</dbReference>
<keyword evidence="5" id="KW-1185">Reference proteome</keyword>
<dbReference type="PANTHER" id="PTHR47870:SF4">
    <property type="entry name" value="CYTOCHROME C-TYPE BIOGENESIS PROTEIN CYCH"/>
    <property type="match status" value="1"/>
</dbReference>
<dbReference type="SUPFAM" id="SSF48452">
    <property type="entry name" value="TPR-like"/>
    <property type="match status" value="1"/>
</dbReference>
<evidence type="ECO:0000313" key="4">
    <source>
        <dbReference type="EMBL" id="QCT22760.1"/>
    </source>
</evidence>
<dbReference type="GO" id="GO:0016829">
    <property type="term" value="F:lyase activity"/>
    <property type="evidence" value="ECO:0007669"/>
    <property type="project" value="UniProtKB-KW"/>
</dbReference>
<dbReference type="Pfam" id="PF23914">
    <property type="entry name" value="TPR_CcmH_CycH"/>
    <property type="match status" value="1"/>
</dbReference>
<keyword evidence="2" id="KW-0802">TPR repeat</keyword>
<name>A0A4P8YPG5_9ENTR</name>
<dbReference type="KEGG" id="izh:FEM41_19280"/>